<dbReference type="KEGG" id="age:AA314_07755"/>
<dbReference type="EMBL" id="CP011509">
    <property type="protein sequence ID" value="AKJ06129.1"/>
    <property type="molecule type" value="Genomic_DNA"/>
</dbReference>
<gene>
    <name evidence="1" type="ORF">AA314_07755</name>
</gene>
<evidence type="ECO:0000313" key="1">
    <source>
        <dbReference type="EMBL" id="AKJ06129.1"/>
    </source>
</evidence>
<organism evidence="1 2">
    <name type="scientific">Archangium gephyra</name>
    <dbReference type="NCBI Taxonomy" id="48"/>
    <lineage>
        <taxon>Bacteria</taxon>
        <taxon>Pseudomonadati</taxon>
        <taxon>Myxococcota</taxon>
        <taxon>Myxococcia</taxon>
        <taxon>Myxococcales</taxon>
        <taxon>Cystobacterineae</taxon>
        <taxon>Archangiaceae</taxon>
        <taxon>Archangium</taxon>
    </lineage>
</organism>
<dbReference type="AlphaFoldDB" id="A0AAC8QEV9"/>
<dbReference type="Proteomes" id="UP000035579">
    <property type="component" value="Chromosome"/>
</dbReference>
<evidence type="ECO:0000313" key="2">
    <source>
        <dbReference type="Proteomes" id="UP000035579"/>
    </source>
</evidence>
<reference evidence="1 2" key="1">
    <citation type="submission" date="2015-05" db="EMBL/GenBank/DDBJ databases">
        <title>Genome assembly of Archangium gephyra DSM 2261.</title>
        <authorList>
            <person name="Sharma G."/>
            <person name="Subramanian S."/>
        </authorList>
    </citation>
    <scope>NUCLEOTIDE SEQUENCE [LARGE SCALE GENOMIC DNA]</scope>
    <source>
        <strain evidence="1 2">DSM 2261</strain>
    </source>
</reference>
<proteinExistence type="predicted"/>
<sequence length="41" mass="4625">MLRAGLLRRGGARIGRRGFRGLRQGIGRQHRNGHRTANECL</sequence>
<name>A0AAC8QEV9_9BACT</name>
<accession>A0AAC8QEV9</accession>
<protein>
    <submittedName>
        <fullName evidence="1">Uncharacterized protein</fullName>
    </submittedName>
</protein>